<reference evidence="1 2" key="2">
    <citation type="submission" date="2020-03" db="EMBL/GenBank/DDBJ databases">
        <authorList>
            <person name="Ichikawa N."/>
            <person name="Kimura A."/>
            <person name="Kitahashi Y."/>
            <person name="Uohara A."/>
        </authorList>
    </citation>
    <scope>NUCLEOTIDE SEQUENCE [LARGE SCALE GENOMIC DNA]</scope>
    <source>
        <strain evidence="1 2">NBRC 108639</strain>
    </source>
</reference>
<proteinExistence type="predicted"/>
<dbReference type="AlphaFoldDB" id="A0A6V8K3X0"/>
<protein>
    <recommendedName>
        <fullName evidence="3">MalT-like TPR region domain-containing protein</fullName>
    </recommendedName>
</protein>
<evidence type="ECO:0008006" key="3">
    <source>
        <dbReference type="Google" id="ProtNLM"/>
    </source>
</evidence>
<keyword evidence="2" id="KW-1185">Reference proteome</keyword>
<dbReference type="InterPro" id="IPR011990">
    <property type="entry name" value="TPR-like_helical_dom_sf"/>
</dbReference>
<gene>
    <name evidence="1" type="ORF">Phou_040320</name>
</gene>
<accession>A0A6V8K3X0</accession>
<dbReference type="PANTHER" id="PTHR47691">
    <property type="entry name" value="REGULATOR-RELATED"/>
    <property type="match status" value="1"/>
</dbReference>
<dbReference type="Proteomes" id="UP000482800">
    <property type="component" value="Unassembled WGS sequence"/>
</dbReference>
<reference evidence="1 2" key="1">
    <citation type="submission" date="2020-03" db="EMBL/GenBank/DDBJ databases">
        <title>Whole genome shotgun sequence of Phytohabitans houttuyneae NBRC 108639.</title>
        <authorList>
            <person name="Komaki H."/>
            <person name="Tamura T."/>
        </authorList>
    </citation>
    <scope>NUCLEOTIDE SEQUENCE [LARGE SCALE GENOMIC DNA]</scope>
    <source>
        <strain evidence="1 2">NBRC 108639</strain>
    </source>
</reference>
<organism evidence="1 2">
    <name type="scientific">Phytohabitans houttuyneae</name>
    <dbReference type="NCBI Taxonomy" id="1076126"/>
    <lineage>
        <taxon>Bacteria</taxon>
        <taxon>Bacillati</taxon>
        <taxon>Actinomycetota</taxon>
        <taxon>Actinomycetes</taxon>
        <taxon>Micromonosporales</taxon>
        <taxon>Micromonosporaceae</taxon>
    </lineage>
</organism>
<comment type="caution">
    <text evidence="1">The sequence shown here is derived from an EMBL/GenBank/DDBJ whole genome shotgun (WGS) entry which is preliminary data.</text>
</comment>
<sequence length="608" mass="65314">MWPVAPLEVPPADVQADLEAVVGYPAATLFLARLRQVRREPLEPDEVGALIGLVRRLGGLPLALELAAARGRVLDLNEILNRYGDRVLDLAGPAPAPSATEAATVSRAAVAPDTRSEPAVTVTLRDAVAASYRLLEADERRALRRLSAFRNRWSVDLAESMLADETGQVAGGDPVELLDRLIALGLLSVRGSGPFRFRLLDVVRDFATERAAANGELGRIRRRHAVVFSALANRTAPELAGGNFSAAVGRLDDVASDLWAALAYSANDDPHTALRLAAGLPRWWRFRGRDVPGRQWLRRLLDDPRTADADPIVRAWAGVGVGQLAVEHGGGAEELPAVEAALAEFQRAGDLTGELSARSLLCGLWMTTGGYDEARRHGEAVLALASRAGRIRDMAVAQNNLTWHEIRLGDLRAARRRLAAVDRLAAQCGEHRLRALARANLAEVARLDGRYAEAEVVGRRAITALAELGDPGHRRRVLGTIGRAHAQAGQVEEARAVLAEIRQLVAASEPATPERLALGRVESGEAASIEAVLAFNRGDKESAAEWFNAAAQAYAGGHDLRDVAEALVWLAASTEEPEARRAVVDWLTSVCKEGGITLLPRERALISG</sequence>
<dbReference type="EMBL" id="BLPF01000001">
    <property type="protein sequence ID" value="GFJ79852.1"/>
    <property type="molecule type" value="Genomic_DNA"/>
</dbReference>
<evidence type="ECO:0000313" key="1">
    <source>
        <dbReference type="EMBL" id="GFJ79852.1"/>
    </source>
</evidence>
<dbReference type="SUPFAM" id="SSF48452">
    <property type="entry name" value="TPR-like"/>
    <property type="match status" value="1"/>
</dbReference>
<dbReference type="Gene3D" id="1.25.40.10">
    <property type="entry name" value="Tetratricopeptide repeat domain"/>
    <property type="match status" value="1"/>
</dbReference>
<evidence type="ECO:0000313" key="2">
    <source>
        <dbReference type="Proteomes" id="UP000482800"/>
    </source>
</evidence>
<name>A0A6V8K3X0_9ACTN</name>
<dbReference type="PANTHER" id="PTHR47691:SF3">
    <property type="entry name" value="HTH-TYPE TRANSCRIPTIONAL REGULATOR RV0890C-RELATED"/>
    <property type="match status" value="1"/>
</dbReference>